<proteinExistence type="inferred from homology"/>
<gene>
    <name evidence="5" type="ORF">KBY27_12375</name>
</gene>
<evidence type="ECO:0000256" key="1">
    <source>
        <dbReference type="ARBA" id="ARBA00010062"/>
    </source>
</evidence>
<dbReference type="SUPFAM" id="SSF53822">
    <property type="entry name" value="Periplasmic binding protein-like I"/>
    <property type="match status" value="1"/>
</dbReference>
<evidence type="ECO:0000256" key="2">
    <source>
        <dbReference type="ARBA" id="ARBA00022729"/>
    </source>
</evidence>
<dbReference type="PANTHER" id="PTHR30483:SF6">
    <property type="entry name" value="PERIPLASMIC BINDING PROTEIN OF ABC TRANSPORTER FOR NATURAL AMINO ACIDS"/>
    <property type="match status" value="1"/>
</dbReference>
<dbReference type="InterPro" id="IPR051010">
    <property type="entry name" value="BCAA_transport"/>
</dbReference>
<evidence type="ECO:0000313" key="6">
    <source>
        <dbReference type="Proteomes" id="UP000813672"/>
    </source>
</evidence>
<dbReference type="Gene3D" id="3.40.50.2300">
    <property type="match status" value="2"/>
</dbReference>
<dbReference type="InterPro" id="IPR028081">
    <property type="entry name" value="Leu-bd"/>
</dbReference>
<dbReference type="EMBL" id="JAGQAF010000007">
    <property type="protein sequence ID" value="MCE8538249.1"/>
    <property type="molecule type" value="Genomic_DNA"/>
</dbReference>
<evidence type="ECO:0000313" key="5">
    <source>
        <dbReference type="EMBL" id="MCE8538249.1"/>
    </source>
</evidence>
<comment type="similarity">
    <text evidence="1">Belongs to the leucine-binding protein family.</text>
</comment>
<keyword evidence="2" id="KW-0732">Signal</keyword>
<dbReference type="GO" id="GO:0006865">
    <property type="term" value="P:amino acid transport"/>
    <property type="evidence" value="ECO:0007669"/>
    <property type="project" value="UniProtKB-KW"/>
</dbReference>
<name>A0A9Q3WM36_9RHOB</name>
<dbReference type="InterPro" id="IPR028082">
    <property type="entry name" value="Peripla_BP_I"/>
</dbReference>
<evidence type="ECO:0000256" key="3">
    <source>
        <dbReference type="ARBA" id="ARBA00022970"/>
    </source>
</evidence>
<accession>A0A9Q3WM36</accession>
<sequence>MAVTAATIAAPALAADPIILGVPTAQSGPVGVADQKDWMNGVTMAVEEINAAGGVAGRMLEINNVDIDILTPEGTLAAFQNLNEAGAHAILSPFVLIPQPAMEAAAATGIPYLHGNTQQASLDLFKSDPQKYRNIFQIDVAETFYGSGFVKFLSDLKASGAWTPKNNKIHIVQEQIGYTQAISKATQDAIAASGGEWELGAVTDIQFPVQDWAPVMRALKETDAGAIMIDHWVAAELASFAQTFAVDPVEGSLVYLQYGPSQPEFLDLAGEAANGFVWGSVIGAYNDEMGAAFRAAYQAKFPGTMGLVYSGAGYDTVHLMAKVWAETDPGNFDAVGNAIRSIQHRGVSGLYRFDNDTQSGTSYPNQTDDPEGGQAHLFFQVQDGEHKIIAPSPFEESGFQPAWWM</sequence>
<keyword evidence="3" id="KW-0813">Transport</keyword>
<dbReference type="Proteomes" id="UP000813672">
    <property type="component" value="Unassembled WGS sequence"/>
</dbReference>
<dbReference type="AlphaFoldDB" id="A0A9Q3WM36"/>
<organism evidence="5 6">
    <name type="scientific">Ruegeria pomeroyi</name>
    <dbReference type="NCBI Taxonomy" id="89184"/>
    <lineage>
        <taxon>Bacteria</taxon>
        <taxon>Pseudomonadati</taxon>
        <taxon>Pseudomonadota</taxon>
        <taxon>Alphaproteobacteria</taxon>
        <taxon>Rhodobacterales</taxon>
        <taxon>Roseobacteraceae</taxon>
        <taxon>Ruegeria</taxon>
    </lineage>
</organism>
<feature type="domain" description="Leucine-binding protein" evidence="4">
    <location>
        <begin position="18"/>
        <end position="358"/>
    </location>
</feature>
<dbReference type="RefSeq" id="WP_234143746.1">
    <property type="nucleotide sequence ID" value="NZ_JAGQAF010000007.1"/>
</dbReference>
<dbReference type="Pfam" id="PF13458">
    <property type="entry name" value="Peripla_BP_6"/>
    <property type="match status" value="1"/>
</dbReference>
<protein>
    <submittedName>
        <fullName evidence="5">ABC transporter substrate-binding protein</fullName>
    </submittedName>
</protein>
<dbReference type="PANTHER" id="PTHR30483">
    <property type="entry name" value="LEUCINE-SPECIFIC-BINDING PROTEIN"/>
    <property type="match status" value="1"/>
</dbReference>
<keyword evidence="3" id="KW-0029">Amino-acid transport</keyword>
<comment type="caution">
    <text evidence="5">The sequence shown here is derived from an EMBL/GenBank/DDBJ whole genome shotgun (WGS) entry which is preliminary data.</text>
</comment>
<reference evidence="5" key="1">
    <citation type="journal article" date="2021" name="Environ. Microbiol.">
        <title>Cryptic niche differentiation of novel sediment ecotypes of Rugeria pomeroyi correlates with nitrate respiration.</title>
        <authorList>
            <person name="Lin X."/>
            <person name="McNichol J."/>
            <person name="Chu X."/>
            <person name="Qian Y."/>
            <person name="Luo H."/>
        </authorList>
    </citation>
    <scope>NUCLEOTIDE SEQUENCE</scope>
    <source>
        <strain evidence="5">SZCCDBB064</strain>
    </source>
</reference>
<evidence type="ECO:0000259" key="4">
    <source>
        <dbReference type="Pfam" id="PF13458"/>
    </source>
</evidence>